<name>A0A4Y2HB74_ARAVE</name>
<keyword evidence="1" id="KW-0479">Metal-binding</keyword>
<dbReference type="GO" id="GO:0003676">
    <property type="term" value="F:nucleic acid binding"/>
    <property type="evidence" value="ECO:0007669"/>
    <property type="project" value="InterPro"/>
</dbReference>
<keyword evidence="1" id="KW-0862">Zinc</keyword>
<reference evidence="4 5" key="1">
    <citation type="journal article" date="2019" name="Sci. Rep.">
        <title>Orb-weaving spider Araneus ventricosus genome elucidates the spidroin gene catalogue.</title>
        <authorList>
            <person name="Kono N."/>
            <person name="Nakamura H."/>
            <person name="Ohtoshi R."/>
            <person name="Moran D.A.P."/>
            <person name="Shinohara A."/>
            <person name="Yoshida Y."/>
            <person name="Fujiwara M."/>
            <person name="Mori M."/>
            <person name="Tomita M."/>
            <person name="Arakawa K."/>
        </authorList>
    </citation>
    <scope>NUCLEOTIDE SEQUENCE [LARGE SCALE GENOMIC DNA]</scope>
</reference>
<sequence>MFKNVKKEDVVTVLTELGETVNIDMKMGDLKQKLLTNNGYLEDAQFVKDFLISTVENRKTEEENCKQIEENRKQEEENRKQEEENRKQEEKIRREETQRRIEREHELELARIRATRNDENRSPPPSVTSNGDGDISLDKLIKGVEILTIPVPRKTESWNLFFDSLERAYKHKKVPEEFQAEILLKLLDKASNVLVYIKEGDLKDYAKVKALILKEFEPTPQACLENFRKAKRNSGETHIQFVSRLTSTWEYYCKLRKVEYYESLKELIISDKLFQALDNDTASHICLKQGEKWLRPQELAKECDIYFGAKQKSFDEPRNDLRRTFSSEKYVPPHQRREISRRDNGILKRKECFVCGSLLHLARECPDKRKRNEFMPKQNDKNPHKNSNKNRSANQEAVVAKVDSSHLQSESVQNLVTPLKKINIYIHSKEIEAIIDSGTQISIVHSSLIPDLQDQEGSKILLTPAFDGQIEAKICRVSIYYKNSGNNFFNNVDTLIAVTDKLNVPCLITPGIYELLVHSADISHFLMTK</sequence>
<keyword evidence="1" id="KW-0863">Zinc-finger</keyword>
<dbReference type="PROSITE" id="PS00141">
    <property type="entry name" value="ASP_PROTEASE"/>
    <property type="match status" value="1"/>
</dbReference>
<dbReference type="InterPro" id="IPR036875">
    <property type="entry name" value="Znf_CCHC_sf"/>
</dbReference>
<accession>A0A4Y2HB74</accession>
<gene>
    <name evidence="4" type="ORF">AVEN_149124_1</name>
</gene>
<dbReference type="PANTHER" id="PTHR46888">
    <property type="entry name" value="ZINC KNUCKLE DOMAINCONTAINING PROTEIN-RELATED"/>
    <property type="match status" value="1"/>
</dbReference>
<dbReference type="PANTHER" id="PTHR46888:SF1">
    <property type="entry name" value="RIBONUCLEASE H"/>
    <property type="match status" value="1"/>
</dbReference>
<feature type="compositionally biased region" description="Basic and acidic residues" evidence="2">
    <location>
        <begin position="370"/>
        <end position="383"/>
    </location>
</feature>
<evidence type="ECO:0000256" key="2">
    <source>
        <dbReference type="SAM" id="MobiDB-lite"/>
    </source>
</evidence>
<evidence type="ECO:0000313" key="5">
    <source>
        <dbReference type="Proteomes" id="UP000499080"/>
    </source>
</evidence>
<dbReference type="GO" id="GO:0008270">
    <property type="term" value="F:zinc ion binding"/>
    <property type="evidence" value="ECO:0007669"/>
    <property type="project" value="UniProtKB-KW"/>
</dbReference>
<feature type="compositionally biased region" description="Basic and acidic residues" evidence="2">
    <location>
        <begin position="111"/>
        <end position="121"/>
    </location>
</feature>
<dbReference type="GO" id="GO:0006508">
    <property type="term" value="P:proteolysis"/>
    <property type="evidence" value="ECO:0007669"/>
    <property type="project" value="InterPro"/>
</dbReference>
<dbReference type="GO" id="GO:0004190">
    <property type="term" value="F:aspartic-type endopeptidase activity"/>
    <property type="evidence" value="ECO:0007669"/>
    <property type="project" value="InterPro"/>
</dbReference>
<organism evidence="4 5">
    <name type="scientific">Araneus ventricosus</name>
    <name type="common">Orbweaver spider</name>
    <name type="synonym">Epeira ventricosa</name>
    <dbReference type="NCBI Taxonomy" id="182803"/>
    <lineage>
        <taxon>Eukaryota</taxon>
        <taxon>Metazoa</taxon>
        <taxon>Ecdysozoa</taxon>
        <taxon>Arthropoda</taxon>
        <taxon>Chelicerata</taxon>
        <taxon>Arachnida</taxon>
        <taxon>Araneae</taxon>
        <taxon>Araneomorphae</taxon>
        <taxon>Entelegynae</taxon>
        <taxon>Araneoidea</taxon>
        <taxon>Araneidae</taxon>
        <taxon>Araneus</taxon>
    </lineage>
</organism>
<feature type="region of interest" description="Disordered" evidence="2">
    <location>
        <begin position="370"/>
        <end position="400"/>
    </location>
</feature>
<feature type="domain" description="CCHC-type" evidence="3">
    <location>
        <begin position="352"/>
        <end position="367"/>
    </location>
</feature>
<dbReference type="SUPFAM" id="SSF57756">
    <property type="entry name" value="Retrovirus zinc finger-like domains"/>
    <property type="match status" value="1"/>
</dbReference>
<protein>
    <recommendedName>
        <fullName evidence="3">CCHC-type domain-containing protein</fullName>
    </recommendedName>
</protein>
<dbReference type="InterPro" id="IPR001878">
    <property type="entry name" value="Znf_CCHC"/>
</dbReference>
<dbReference type="EMBL" id="BGPR01001823">
    <property type="protein sequence ID" value="GBM62552.1"/>
    <property type="molecule type" value="Genomic_DNA"/>
</dbReference>
<proteinExistence type="predicted"/>
<comment type="caution">
    <text evidence="4">The sequence shown here is derived from an EMBL/GenBank/DDBJ whole genome shotgun (WGS) entry which is preliminary data.</text>
</comment>
<dbReference type="OrthoDB" id="6437161at2759"/>
<feature type="region of interest" description="Disordered" evidence="2">
    <location>
        <begin position="111"/>
        <end position="134"/>
    </location>
</feature>
<evidence type="ECO:0000259" key="3">
    <source>
        <dbReference type="PROSITE" id="PS50158"/>
    </source>
</evidence>
<keyword evidence="5" id="KW-1185">Reference proteome</keyword>
<dbReference type="Proteomes" id="UP000499080">
    <property type="component" value="Unassembled WGS sequence"/>
</dbReference>
<evidence type="ECO:0000256" key="1">
    <source>
        <dbReference type="PROSITE-ProRule" id="PRU00047"/>
    </source>
</evidence>
<dbReference type="AlphaFoldDB" id="A0A4Y2HB74"/>
<dbReference type="PROSITE" id="PS50158">
    <property type="entry name" value="ZF_CCHC"/>
    <property type="match status" value="1"/>
</dbReference>
<evidence type="ECO:0000313" key="4">
    <source>
        <dbReference type="EMBL" id="GBM62552.1"/>
    </source>
</evidence>
<dbReference type="InterPro" id="IPR001969">
    <property type="entry name" value="Aspartic_peptidase_AS"/>
</dbReference>
<feature type="region of interest" description="Disordered" evidence="2">
    <location>
        <begin position="59"/>
        <end position="97"/>
    </location>
</feature>